<dbReference type="EMBL" id="JADJOT010000012">
    <property type="protein sequence ID" value="MBK7956384.1"/>
    <property type="molecule type" value="Genomic_DNA"/>
</dbReference>
<evidence type="ECO:0000313" key="3">
    <source>
        <dbReference type="EMBL" id="MBK7956384.1"/>
    </source>
</evidence>
<protein>
    <recommendedName>
        <fullName evidence="2">Phosphoenolpyruvate carboxylase</fullName>
    </recommendedName>
</protein>
<gene>
    <name evidence="3" type="ORF">IPK02_21925</name>
</gene>
<dbReference type="InterPro" id="IPR021135">
    <property type="entry name" value="PEP_COase"/>
</dbReference>
<evidence type="ECO:0000256" key="1">
    <source>
        <dbReference type="ARBA" id="ARBA00003670"/>
    </source>
</evidence>
<dbReference type="GO" id="GO:0006099">
    <property type="term" value="P:tricarboxylic acid cycle"/>
    <property type="evidence" value="ECO:0007669"/>
    <property type="project" value="InterPro"/>
</dbReference>
<dbReference type="SUPFAM" id="SSF51621">
    <property type="entry name" value="Phosphoenolpyruvate/pyruvate domain"/>
    <property type="match status" value="1"/>
</dbReference>
<dbReference type="Proteomes" id="UP000706151">
    <property type="component" value="Unassembled WGS sequence"/>
</dbReference>
<comment type="function">
    <text evidence="1">Forms oxaloacetate, a four-carbon dicarboxylic acid source for the tricarboxylic acid cycle.</text>
</comment>
<reference evidence="3 4" key="1">
    <citation type="submission" date="2020-10" db="EMBL/GenBank/DDBJ databases">
        <title>Connecting structure to function with the recovery of over 1000 high-quality activated sludge metagenome-assembled genomes encoding full-length rRNA genes using long-read sequencing.</title>
        <authorList>
            <person name="Singleton C.M."/>
            <person name="Petriglieri F."/>
            <person name="Kristensen J.M."/>
            <person name="Kirkegaard R.H."/>
            <person name="Michaelsen T.Y."/>
            <person name="Andersen M.H."/>
            <person name="Karst S.M."/>
            <person name="Dueholm M.S."/>
            <person name="Nielsen P.H."/>
            <person name="Albertsen M."/>
        </authorList>
    </citation>
    <scope>NUCLEOTIDE SEQUENCE [LARGE SCALE GENOMIC DNA]</scope>
    <source>
        <strain evidence="3">Fred_18-Q3-R57-64_BAT3C.720</strain>
    </source>
</reference>
<dbReference type="InterPro" id="IPR015813">
    <property type="entry name" value="Pyrv/PenolPyrv_kinase-like_dom"/>
</dbReference>
<dbReference type="AlphaFoldDB" id="A0A935W6K8"/>
<evidence type="ECO:0000313" key="4">
    <source>
        <dbReference type="Proteomes" id="UP000706151"/>
    </source>
</evidence>
<dbReference type="GO" id="GO:0015977">
    <property type="term" value="P:carbon fixation"/>
    <property type="evidence" value="ECO:0007669"/>
    <property type="project" value="InterPro"/>
</dbReference>
<dbReference type="PANTHER" id="PTHR30523:SF6">
    <property type="entry name" value="PHOSPHOENOLPYRUVATE CARBOXYLASE"/>
    <property type="match status" value="1"/>
</dbReference>
<accession>A0A935W6K8</accession>
<name>A0A935W6K8_9PROT</name>
<dbReference type="Pfam" id="PF00311">
    <property type="entry name" value="PEPcase"/>
    <property type="match status" value="1"/>
</dbReference>
<dbReference type="PANTHER" id="PTHR30523">
    <property type="entry name" value="PHOSPHOENOLPYRUVATE CARBOXYLASE"/>
    <property type="match status" value="1"/>
</dbReference>
<organism evidence="3 4">
    <name type="scientific">Candidatus Accumulibacter affinis</name>
    <dbReference type="NCBI Taxonomy" id="2954384"/>
    <lineage>
        <taxon>Bacteria</taxon>
        <taxon>Pseudomonadati</taxon>
        <taxon>Pseudomonadota</taxon>
        <taxon>Betaproteobacteria</taxon>
        <taxon>Candidatus Accumulibacter</taxon>
    </lineage>
</organism>
<dbReference type="GO" id="GO:0008964">
    <property type="term" value="F:phosphoenolpyruvate carboxylase activity"/>
    <property type="evidence" value="ECO:0007669"/>
    <property type="project" value="InterPro"/>
</dbReference>
<dbReference type="GO" id="GO:0005829">
    <property type="term" value="C:cytosol"/>
    <property type="evidence" value="ECO:0007669"/>
    <property type="project" value="TreeGrafter"/>
</dbReference>
<sequence length="216" mass="24317">MTSDPRRAATADKNAPLIDDPRLLGRILGEVIREQDGAAAYELVERIRQPEVQRQSILAAERTIAKLVGQFGPDAIRYYIISHTEEVSDLLEVLLLFKETGLLRGTPGEGAVSELVVVPIFETISDLRRAPSIMRRFHALPGIADYFFSATPTREIAELNIGSRPAARTAAWHPHLDQRRRRGPAQYGLGAQWRCLEITVFRNQRPVSNRKERIQS</sequence>
<proteinExistence type="predicted"/>
<evidence type="ECO:0000256" key="2">
    <source>
        <dbReference type="ARBA" id="ARBA00022419"/>
    </source>
</evidence>
<comment type="caution">
    <text evidence="3">The sequence shown here is derived from an EMBL/GenBank/DDBJ whole genome shotgun (WGS) entry which is preliminary data.</text>
</comment>